<organism evidence="7 10">
    <name type="scientific">Bordetella genomosp. 1</name>
    <dbReference type="NCBI Taxonomy" id="1395607"/>
    <lineage>
        <taxon>Bacteria</taxon>
        <taxon>Pseudomonadati</taxon>
        <taxon>Pseudomonadota</taxon>
        <taxon>Betaproteobacteria</taxon>
        <taxon>Burkholderiales</taxon>
        <taxon>Alcaligenaceae</taxon>
        <taxon>Bordetella</taxon>
    </lineage>
</organism>
<evidence type="ECO:0000313" key="9">
    <source>
        <dbReference type="Proteomes" id="UP000216354"/>
    </source>
</evidence>
<gene>
    <name evidence="8" type="ORF">CAL27_17135</name>
    <name evidence="7" type="ORF">CEG14_11930</name>
</gene>
<keyword evidence="9" id="KW-1185">Reference proteome</keyword>
<dbReference type="Proteomes" id="UP000216354">
    <property type="component" value="Unassembled WGS sequence"/>
</dbReference>
<evidence type="ECO:0000256" key="2">
    <source>
        <dbReference type="ARBA" id="ARBA00022491"/>
    </source>
</evidence>
<feature type="region of interest" description="Disordered" evidence="5">
    <location>
        <begin position="1"/>
        <end position="20"/>
    </location>
</feature>
<dbReference type="InterPro" id="IPR035919">
    <property type="entry name" value="EAL_sf"/>
</dbReference>
<dbReference type="OrthoDB" id="9813903at2"/>
<dbReference type="CDD" id="cd01948">
    <property type="entry name" value="EAL"/>
    <property type="match status" value="1"/>
</dbReference>
<dbReference type="Gene3D" id="3.20.20.450">
    <property type="entry name" value="EAL domain"/>
    <property type="match status" value="1"/>
</dbReference>
<dbReference type="InterPro" id="IPR050706">
    <property type="entry name" value="Cyclic-di-GMP_PDE-like"/>
</dbReference>
<dbReference type="PANTHER" id="PTHR33121:SF69">
    <property type="entry name" value="ANTI-FLHC(2)FLHD(4) FACTOR YDIV-RELATED"/>
    <property type="match status" value="1"/>
</dbReference>
<keyword evidence="4" id="KW-0804">Transcription</keyword>
<evidence type="ECO:0000313" key="7">
    <source>
        <dbReference type="EMBL" id="OZI35760.1"/>
    </source>
</evidence>
<reference evidence="8 9" key="1">
    <citation type="submission" date="2017-05" db="EMBL/GenBank/DDBJ databases">
        <title>Complete and WGS of Bordetella genogroups.</title>
        <authorList>
            <person name="Spilker T."/>
            <person name="Lipuma J."/>
        </authorList>
    </citation>
    <scope>NUCLEOTIDE SEQUENCE [LARGE SCALE GENOMIC DNA]</scope>
    <source>
        <strain evidence="8 9">AU9795</strain>
    </source>
</reference>
<comment type="similarity">
    <text evidence="1">Belongs to the YdiV family.</text>
</comment>
<evidence type="ECO:0000313" key="8">
    <source>
        <dbReference type="EMBL" id="OZI58424.1"/>
    </source>
</evidence>
<dbReference type="EMBL" id="NEVR01000004">
    <property type="protein sequence ID" value="OZI58424.1"/>
    <property type="molecule type" value="Genomic_DNA"/>
</dbReference>
<comment type="caution">
    <text evidence="7">The sequence shown here is derived from an EMBL/GenBank/DDBJ whole genome shotgun (WGS) entry which is preliminary data.</text>
</comment>
<evidence type="ECO:0000313" key="10">
    <source>
        <dbReference type="Proteomes" id="UP000217005"/>
    </source>
</evidence>
<dbReference type="SMART" id="SM00052">
    <property type="entry name" value="EAL"/>
    <property type="match status" value="1"/>
</dbReference>
<reference evidence="7 10" key="2">
    <citation type="submission" date="2017-05" db="EMBL/GenBank/DDBJ databases">
        <title>Complete and WGS of Bordetella genogroups.</title>
        <authorList>
            <person name="Spilker T."/>
            <person name="LiPuma J."/>
        </authorList>
    </citation>
    <scope>NUCLEOTIDE SEQUENCE [LARGE SCALE GENOMIC DNA]</scope>
    <source>
        <strain evidence="7 10">AU17610</strain>
    </source>
</reference>
<evidence type="ECO:0000256" key="4">
    <source>
        <dbReference type="ARBA" id="ARBA00023163"/>
    </source>
</evidence>
<dbReference type="GO" id="GO:0071111">
    <property type="term" value="F:cyclic-guanylate-specific phosphodiesterase activity"/>
    <property type="evidence" value="ECO:0007669"/>
    <property type="project" value="InterPro"/>
</dbReference>
<evidence type="ECO:0000256" key="3">
    <source>
        <dbReference type="ARBA" id="ARBA00023015"/>
    </source>
</evidence>
<sequence length="286" mass="31629">MPNDPYEENGLKHPHDGNGLLPDTAALRRLLEAGRRDAALLRQFRPVLQPMLALDSGRCVGAEVLMRWRLPDGTDIPPERFIPIARHAGALPALSRQVFVQAATAVARVGLPAEFHMSFNVPAGYLLAPAFPAHLEELDGILPAHAEIWIELTEDEALPDTQAALRRLASLRRGRIRIGVDDFGTGFNDIDSLARVRPDFLKLDQSLIAALGTPAENRAIFDVARYASQRRGVRVVAEGIENVLQVVRLRELGIQDGQGYFFDQPMSLEAFAMWLPQVERRAAAQL</sequence>
<dbReference type="PANTHER" id="PTHR33121">
    <property type="entry name" value="CYCLIC DI-GMP PHOSPHODIESTERASE PDEF"/>
    <property type="match status" value="1"/>
</dbReference>
<proteinExistence type="inferred from homology"/>
<evidence type="ECO:0000256" key="5">
    <source>
        <dbReference type="SAM" id="MobiDB-lite"/>
    </source>
</evidence>
<evidence type="ECO:0000259" key="6">
    <source>
        <dbReference type="PROSITE" id="PS50883"/>
    </source>
</evidence>
<feature type="domain" description="EAL" evidence="6">
    <location>
        <begin position="28"/>
        <end position="279"/>
    </location>
</feature>
<dbReference type="Proteomes" id="UP000217005">
    <property type="component" value="Unassembled WGS sequence"/>
</dbReference>
<accession>A0A261SG24</accession>
<dbReference type="EMBL" id="NEVL01000003">
    <property type="protein sequence ID" value="OZI35760.1"/>
    <property type="molecule type" value="Genomic_DNA"/>
</dbReference>
<protein>
    <recommendedName>
        <fullName evidence="6">EAL domain-containing protein</fullName>
    </recommendedName>
</protein>
<name>A0A261SG24_9BORD</name>
<keyword evidence="3" id="KW-0805">Transcription regulation</keyword>
<dbReference type="PROSITE" id="PS50883">
    <property type="entry name" value="EAL"/>
    <property type="match status" value="1"/>
</dbReference>
<dbReference type="SUPFAM" id="SSF141868">
    <property type="entry name" value="EAL domain-like"/>
    <property type="match status" value="1"/>
</dbReference>
<dbReference type="Pfam" id="PF00563">
    <property type="entry name" value="EAL"/>
    <property type="match status" value="1"/>
</dbReference>
<dbReference type="AlphaFoldDB" id="A0A261SG24"/>
<keyword evidence="2" id="KW-0678">Repressor</keyword>
<dbReference type="InterPro" id="IPR001633">
    <property type="entry name" value="EAL_dom"/>
</dbReference>
<evidence type="ECO:0000256" key="1">
    <source>
        <dbReference type="ARBA" id="ARBA00010927"/>
    </source>
</evidence>